<organism evidence="1 2">
    <name type="scientific">Phytophthora cactorum</name>
    <dbReference type="NCBI Taxonomy" id="29920"/>
    <lineage>
        <taxon>Eukaryota</taxon>
        <taxon>Sar</taxon>
        <taxon>Stramenopiles</taxon>
        <taxon>Oomycota</taxon>
        <taxon>Peronosporomycetes</taxon>
        <taxon>Peronosporales</taxon>
        <taxon>Peronosporaceae</taxon>
        <taxon>Phytophthora</taxon>
    </lineage>
</organism>
<dbReference type="OrthoDB" id="122048at2759"/>
<gene>
    <name evidence="1" type="ORF">PC110_g11514</name>
</gene>
<evidence type="ECO:0008006" key="3">
    <source>
        <dbReference type="Google" id="ProtNLM"/>
    </source>
</evidence>
<dbReference type="AlphaFoldDB" id="A0A329S8Z7"/>
<dbReference type="VEuPathDB" id="FungiDB:PC110_g11514"/>
<protein>
    <recommendedName>
        <fullName evidence="3">BED-type domain-containing protein</fullName>
    </recommendedName>
</protein>
<keyword evidence="2" id="KW-1185">Reference proteome</keyword>
<proteinExistence type="predicted"/>
<dbReference type="PANTHER" id="PTHR40866:SF1">
    <property type="entry name" value="BED-TYPE DOMAIN-CONTAINING PROTEIN"/>
    <property type="match status" value="1"/>
</dbReference>
<comment type="caution">
    <text evidence="1">The sequence shown here is derived from an EMBL/GenBank/DDBJ whole genome shotgun (WGS) entry which is preliminary data.</text>
</comment>
<accession>A0A329S8Z7</accession>
<dbReference type="EMBL" id="MJFZ01000290">
    <property type="protein sequence ID" value="RAW32148.1"/>
    <property type="molecule type" value="Genomic_DNA"/>
</dbReference>
<dbReference type="PANTHER" id="PTHR40866">
    <property type="entry name" value="BED-TYPE DOMAIN-CONTAINING PROTEIN"/>
    <property type="match status" value="1"/>
</dbReference>
<evidence type="ECO:0000313" key="1">
    <source>
        <dbReference type="EMBL" id="RAW32148.1"/>
    </source>
</evidence>
<dbReference type="Proteomes" id="UP000251314">
    <property type="component" value="Unassembled WGS sequence"/>
</dbReference>
<reference evidence="1 2" key="1">
    <citation type="submission" date="2018-01" db="EMBL/GenBank/DDBJ databases">
        <title>Draft genome of the strawberry crown rot pathogen Phytophthora cactorum.</title>
        <authorList>
            <person name="Armitage A.D."/>
            <person name="Lysoe E."/>
            <person name="Nellist C.F."/>
            <person name="Harrison R.J."/>
            <person name="Brurberg M.B."/>
        </authorList>
    </citation>
    <scope>NUCLEOTIDE SEQUENCE [LARGE SCALE GENOMIC DNA]</scope>
    <source>
        <strain evidence="1 2">10300</strain>
    </source>
</reference>
<name>A0A329S8Z7_9STRA</name>
<sequence>MTSRQLAGFFFTPPEPGLYRCNICEQTRKQAQRTCYTNLMSHLGSVHPTHGEEYEQFHRQNLTSLEVVGFADETTTNMYDWLRWIVERNLPLSEVENPLTRQLVRMRPTSAITLKTYMERVAGRVGNTIAKEMDIFFWNHAGWLVLGHVPLRRRGRSVRRQ</sequence>
<evidence type="ECO:0000313" key="2">
    <source>
        <dbReference type="Proteomes" id="UP000251314"/>
    </source>
</evidence>